<protein>
    <submittedName>
        <fullName evidence="1">Uncharacterized protein</fullName>
    </submittedName>
</protein>
<sequence>MPTNIISKVIEIDNCNKEDLIKAFYTPQFWIIINPTKKMEAEFIAPNVLYTKVSDEIINIKIEMEGELVLQDNGEQPEGKGRLIKINVRNNEDVRELEGHLRVKALTQEKCKVGVFINRFKLNSGFLNLIGKGAAELTLRSKVTDMLRNLQQWLKTNSLDDLL</sequence>
<dbReference type="AlphaFoldDB" id="A0A0F9PXY1"/>
<organism evidence="1">
    <name type="scientific">marine sediment metagenome</name>
    <dbReference type="NCBI Taxonomy" id="412755"/>
    <lineage>
        <taxon>unclassified sequences</taxon>
        <taxon>metagenomes</taxon>
        <taxon>ecological metagenomes</taxon>
    </lineage>
</organism>
<accession>A0A0F9PXY1</accession>
<evidence type="ECO:0000313" key="1">
    <source>
        <dbReference type="EMBL" id="KKN05881.1"/>
    </source>
</evidence>
<proteinExistence type="predicted"/>
<name>A0A0F9PXY1_9ZZZZ</name>
<comment type="caution">
    <text evidence="1">The sequence shown here is derived from an EMBL/GenBank/DDBJ whole genome shotgun (WGS) entry which is preliminary data.</text>
</comment>
<dbReference type="EMBL" id="LAZR01004752">
    <property type="protein sequence ID" value="KKN05881.1"/>
    <property type="molecule type" value="Genomic_DNA"/>
</dbReference>
<gene>
    <name evidence="1" type="ORF">LCGC14_1082930</name>
</gene>
<reference evidence="1" key="1">
    <citation type="journal article" date="2015" name="Nature">
        <title>Complex archaea that bridge the gap between prokaryotes and eukaryotes.</title>
        <authorList>
            <person name="Spang A."/>
            <person name="Saw J.H."/>
            <person name="Jorgensen S.L."/>
            <person name="Zaremba-Niedzwiedzka K."/>
            <person name="Martijn J."/>
            <person name="Lind A.E."/>
            <person name="van Eijk R."/>
            <person name="Schleper C."/>
            <person name="Guy L."/>
            <person name="Ettema T.J."/>
        </authorList>
    </citation>
    <scope>NUCLEOTIDE SEQUENCE</scope>
</reference>